<sequence>MKMNGKWDSQLYFGYVNIQLEKLVTLSQVSSKYGSVQGLIYMRDSILIYRQLGYLSKFDIQRQSVEEYIAKFNYKCEKIIMTQGLDEHSNEIRLYCRLNMVSGFKSKDFFSVIGIFDKDNKIQWNAQNMPNSISDIKFEQAIEMSANQTLLIDLQYTQSAKRIINVSSREFKINDVGLSYDETQKPKDADNIYYTRHFGDAILISRERQIIYFSHYGKVQINKK</sequence>
<reference evidence="1 2" key="1">
    <citation type="submission" date="2014-06" db="EMBL/GenBank/DDBJ databases">
        <authorList>
            <person name="Swart Estienne"/>
        </authorList>
    </citation>
    <scope>NUCLEOTIDE SEQUENCE [LARGE SCALE GENOMIC DNA]</scope>
    <source>
        <strain evidence="1 2">130c</strain>
    </source>
</reference>
<gene>
    <name evidence="1" type="primary">Contig1161.g1258</name>
    <name evidence="1" type="ORF">STYLEM_18323</name>
</gene>
<dbReference type="Proteomes" id="UP000039865">
    <property type="component" value="Unassembled WGS sequence"/>
</dbReference>
<proteinExistence type="predicted"/>
<dbReference type="EMBL" id="CCKQ01017328">
    <property type="protein sequence ID" value="CDW89192.1"/>
    <property type="molecule type" value="Genomic_DNA"/>
</dbReference>
<evidence type="ECO:0000313" key="1">
    <source>
        <dbReference type="EMBL" id="CDW89192.1"/>
    </source>
</evidence>
<name>A0A078B7B1_STYLE</name>
<keyword evidence="2" id="KW-1185">Reference proteome</keyword>
<dbReference type="InParanoid" id="A0A078B7B1"/>
<accession>A0A078B7B1</accession>
<protein>
    <submittedName>
        <fullName evidence="1">Uncharacterized protein</fullName>
    </submittedName>
</protein>
<dbReference type="AlphaFoldDB" id="A0A078B7B1"/>
<evidence type="ECO:0000313" key="2">
    <source>
        <dbReference type="Proteomes" id="UP000039865"/>
    </source>
</evidence>
<organism evidence="1 2">
    <name type="scientific">Stylonychia lemnae</name>
    <name type="common">Ciliate</name>
    <dbReference type="NCBI Taxonomy" id="5949"/>
    <lineage>
        <taxon>Eukaryota</taxon>
        <taxon>Sar</taxon>
        <taxon>Alveolata</taxon>
        <taxon>Ciliophora</taxon>
        <taxon>Intramacronucleata</taxon>
        <taxon>Spirotrichea</taxon>
        <taxon>Stichotrichia</taxon>
        <taxon>Sporadotrichida</taxon>
        <taxon>Oxytrichidae</taxon>
        <taxon>Stylonychinae</taxon>
        <taxon>Stylonychia</taxon>
    </lineage>
</organism>